<comment type="caution">
    <text evidence="2">The sequence shown here is derived from an EMBL/GenBank/DDBJ whole genome shotgun (WGS) entry which is preliminary data.</text>
</comment>
<gene>
    <name evidence="2" type="ORF">HUK84_07365</name>
</gene>
<dbReference type="SUPFAM" id="SSF48179">
    <property type="entry name" value="6-phosphogluconate dehydrogenase C-terminal domain-like"/>
    <property type="match status" value="1"/>
</dbReference>
<name>A0A7Y7IVJ6_9PROT</name>
<reference evidence="2 3" key="1">
    <citation type="submission" date="2020-06" db="EMBL/GenBank/DDBJ databases">
        <title>Description of novel acetic acid bacteria.</title>
        <authorList>
            <person name="Sombolestani A."/>
        </authorList>
    </citation>
    <scope>NUCLEOTIDE SEQUENCE [LARGE SCALE GENOMIC DNA]</scope>
    <source>
        <strain evidence="2 3">LMG 31431</strain>
    </source>
</reference>
<protein>
    <submittedName>
        <fullName evidence="2">Pyrroline-5-carboxylate reductase</fullName>
    </submittedName>
</protein>
<dbReference type="InterPro" id="IPR008927">
    <property type="entry name" value="6-PGluconate_DH-like_C_sf"/>
</dbReference>
<dbReference type="InterPro" id="IPR029036">
    <property type="entry name" value="P5CR_dimer"/>
</dbReference>
<dbReference type="EMBL" id="JABXXP010000096">
    <property type="protein sequence ID" value="NVN10962.1"/>
    <property type="molecule type" value="Genomic_DNA"/>
</dbReference>
<evidence type="ECO:0000259" key="1">
    <source>
        <dbReference type="Pfam" id="PF14748"/>
    </source>
</evidence>
<dbReference type="AlphaFoldDB" id="A0A7Y7IVJ6"/>
<evidence type="ECO:0000313" key="2">
    <source>
        <dbReference type="EMBL" id="NVN10962.1"/>
    </source>
</evidence>
<dbReference type="RefSeq" id="WP_281362759.1">
    <property type="nucleotide sequence ID" value="NZ_JABXXP010000096.1"/>
</dbReference>
<sequence length="42" mass="4450">RVTSPGGTTQQALSVLMAPDAWPATLDRAIRAASRRARELAS</sequence>
<feature type="non-terminal residue" evidence="2">
    <location>
        <position position="1"/>
    </location>
</feature>
<organism evidence="2 3">
    <name type="scientific">Nguyenibacter vanlangensis</name>
    <dbReference type="NCBI Taxonomy" id="1216886"/>
    <lineage>
        <taxon>Bacteria</taxon>
        <taxon>Pseudomonadati</taxon>
        <taxon>Pseudomonadota</taxon>
        <taxon>Alphaproteobacteria</taxon>
        <taxon>Acetobacterales</taxon>
        <taxon>Acetobacteraceae</taxon>
        <taxon>Nguyenibacter</taxon>
    </lineage>
</organism>
<dbReference type="Gene3D" id="1.10.3730.10">
    <property type="entry name" value="ProC C-terminal domain-like"/>
    <property type="match status" value="1"/>
</dbReference>
<evidence type="ECO:0000313" key="3">
    <source>
        <dbReference type="Proteomes" id="UP000534870"/>
    </source>
</evidence>
<dbReference type="Pfam" id="PF14748">
    <property type="entry name" value="P5CR_dimer"/>
    <property type="match status" value="1"/>
</dbReference>
<feature type="domain" description="Pyrroline-5-carboxylate reductase dimerisation" evidence="1">
    <location>
        <begin position="1"/>
        <end position="40"/>
    </location>
</feature>
<accession>A0A7Y7IVJ6</accession>
<dbReference type="Proteomes" id="UP000534870">
    <property type="component" value="Unassembled WGS sequence"/>
</dbReference>
<proteinExistence type="predicted"/>